<accession>A0A9W4IJ77</accession>
<protein>
    <recommendedName>
        <fullName evidence="4">VWFA domain-containing protein</fullName>
    </recommendedName>
</protein>
<feature type="compositionally biased region" description="Polar residues" evidence="1">
    <location>
        <begin position="624"/>
        <end position="638"/>
    </location>
</feature>
<feature type="compositionally biased region" description="Pro residues" evidence="1">
    <location>
        <begin position="692"/>
        <end position="718"/>
    </location>
</feature>
<organism evidence="2 3">
    <name type="scientific">Penicillium salamii</name>
    <dbReference type="NCBI Taxonomy" id="1612424"/>
    <lineage>
        <taxon>Eukaryota</taxon>
        <taxon>Fungi</taxon>
        <taxon>Dikarya</taxon>
        <taxon>Ascomycota</taxon>
        <taxon>Pezizomycotina</taxon>
        <taxon>Eurotiomycetes</taxon>
        <taxon>Eurotiomycetidae</taxon>
        <taxon>Eurotiales</taxon>
        <taxon>Aspergillaceae</taxon>
        <taxon>Penicillium</taxon>
    </lineage>
</organism>
<dbReference type="OrthoDB" id="2142598at2759"/>
<evidence type="ECO:0000313" key="2">
    <source>
        <dbReference type="EMBL" id="CAG8287712.1"/>
    </source>
</evidence>
<sequence>MEIQNMLHSVQLSCRIYNPEIEPEHETHVLCDCPVHQYWKRKFERLEVLEMWSKAVLYPGEKPYHDFSHLRLSNNNPYANILSSYTLAGSSIRGIAKPDPQFHLRFVQQTIALDLSLNEKAEAAVQSAEPSVNIWGLEQLESLVSDMSHTRRQSQIGELSGERSTKRSTFRKAFSLKSSDERTALKIQKRLSGSFKLRSEIIEEEQHRWPDEVDKDLVSRYQERIGIFRGVEELRTHSPIQYLHLLQAGYFEPIPVAWEGPLSNPLRFSIDSSAGWRGLTPAWRGYKDTAEERLYWTLKHRPGGESPTKPDLISELDMARERMASTVQPHPRYHDHDDICHIQYPSETYSKQMKPPSRGNSDRKSPADNTMIMLDVCGSMDSNSLKPKYNQYLITAFSKSNQPKHQGGLSTSIFPLSRGLPATIELTKALLRRFVATLSKHDNSTHGYQLVTFSDQAQYVEMVNRWNLDEVWSRIHFGGRSRVMLGWQNIKEMHFQKHSGTATYHPMYGWQAGPQTPRLRLVLMLAGEIADMDEFELTLLDASWAYITIFLIGVDDCPRHHRRAGRLQRMADLNPRMSFIEAQGLVPERFVTHELLKCHLGENISMSEFEDLEQQPVELPSPLGSRTQRAQLGQSRSEQLPVELHSTEGESAWRRRSRPPNSPGLYELPDDQRPVELPATEILTLTQRPAIPTRPPPLPPQPMPDYLLDPPPPYLEAE</sequence>
<dbReference type="Proteomes" id="UP001152646">
    <property type="component" value="Unassembled WGS sequence"/>
</dbReference>
<reference evidence="2" key="1">
    <citation type="submission" date="2021-07" db="EMBL/GenBank/DDBJ databases">
        <authorList>
            <person name="Branca A.L. A."/>
        </authorList>
    </citation>
    <scope>NUCLEOTIDE SEQUENCE</scope>
</reference>
<dbReference type="AlphaFoldDB" id="A0A9W4IJ77"/>
<dbReference type="EMBL" id="CAJVPA010000066">
    <property type="protein sequence ID" value="CAG8287712.1"/>
    <property type="molecule type" value="Genomic_DNA"/>
</dbReference>
<evidence type="ECO:0000313" key="3">
    <source>
        <dbReference type="Proteomes" id="UP001152646"/>
    </source>
</evidence>
<feature type="region of interest" description="Disordered" evidence="1">
    <location>
        <begin position="618"/>
        <end position="718"/>
    </location>
</feature>
<name>A0A9W4IJ77_9EURO</name>
<comment type="caution">
    <text evidence="2">The sequence shown here is derived from an EMBL/GenBank/DDBJ whole genome shotgun (WGS) entry which is preliminary data.</text>
</comment>
<evidence type="ECO:0008006" key="4">
    <source>
        <dbReference type="Google" id="ProtNLM"/>
    </source>
</evidence>
<feature type="region of interest" description="Disordered" evidence="1">
    <location>
        <begin position="348"/>
        <end position="368"/>
    </location>
</feature>
<gene>
    <name evidence="2" type="ORF">PSALAMII_LOCUS1609</name>
</gene>
<proteinExistence type="predicted"/>
<evidence type="ECO:0000256" key="1">
    <source>
        <dbReference type="SAM" id="MobiDB-lite"/>
    </source>
</evidence>